<evidence type="ECO:0000256" key="1">
    <source>
        <dbReference type="SAM" id="SignalP"/>
    </source>
</evidence>
<comment type="caution">
    <text evidence="2">The sequence shown here is derived from an EMBL/GenBank/DDBJ whole genome shotgun (WGS) entry which is preliminary data.</text>
</comment>
<gene>
    <name evidence="2" type="ORF">XFF6991_150072</name>
</gene>
<keyword evidence="1" id="KW-0732">Signal</keyword>
<protein>
    <recommendedName>
        <fullName evidence="4">Transporter</fullName>
    </recommendedName>
</protein>
<organism evidence="2 3">
    <name type="scientific">Xanthomonas campestris pv. phaseoli</name>
    <dbReference type="NCBI Taxonomy" id="317013"/>
    <lineage>
        <taxon>Bacteria</taxon>
        <taxon>Pseudomonadati</taxon>
        <taxon>Pseudomonadota</taxon>
        <taxon>Gammaproteobacteria</taxon>
        <taxon>Lysobacterales</taxon>
        <taxon>Lysobacteraceae</taxon>
        <taxon>Xanthomonas</taxon>
    </lineage>
</organism>
<feature type="signal peptide" evidence="1">
    <location>
        <begin position="1"/>
        <end position="26"/>
    </location>
</feature>
<reference evidence="2 3" key="1">
    <citation type="submission" date="2017-10" db="EMBL/GenBank/DDBJ databases">
        <authorList>
            <person name="Regsiter A."/>
            <person name="William W."/>
        </authorList>
    </citation>
    <scope>NUCLEOTIDE SEQUENCE [LARGE SCALE GENOMIC DNA]</scope>
    <source>
        <strain evidence="2 3">CFBP6991</strain>
    </source>
</reference>
<dbReference type="InterPro" id="IPR025737">
    <property type="entry name" value="FApF"/>
</dbReference>
<name>A0A7Z7IXZ8_XANCH</name>
<dbReference type="RefSeq" id="WP_007964816.1">
    <property type="nucleotide sequence ID" value="NZ_JSBS02000056.1"/>
</dbReference>
<dbReference type="Proteomes" id="UP000234345">
    <property type="component" value="Unassembled WGS sequence"/>
</dbReference>
<evidence type="ECO:0000313" key="2">
    <source>
        <dbReference type="EMBL" id="SOO22311.1"/>
    </source>
</evidence>
<evidence type="ECO:0000313" key="3">
    <source>
        <dbReference type="Proteomes" id="UP000234345"/>
    </source>
</evidence>
<dbReference type="AlphaFoldDB" id="A0A7Z7IXZ8"/>
<evidence type="ECO:0008006" key="4">
    <source>
        <dbReference type="Google" id="ProtNLM"/>
    </source>
</evidence>
<sequence>MSRLTHRPAMLAVALIAAGLPGHACADGARDWENVPVDTTLLFVYYTYSRNEIAFDPSLPVDGAQIESQLGLLRYARTFAMGDRIAGVQLLAPYGEVSGKIGGTPLRTSASGMGDVTGVFLVNVFGAPALTAQEFRTWEAGAYLTASLAVTGPTGSYDRDAILNLGKNRWSYKPQLAYGVPLAEGTLLAVNGNVQFYGDADNPGESALEQKPLYGLDMHLSTNVGSRMWLSIDANYAHGGRTGSGGIWKDNGQRTLKMGVSGNYAFSPRVGLSVSASRTVVRRDVTPAATNVSVNCSVVF</sequence>
<dbReference type="Pfam" id="PF13557">
    <property type="entry name" value="Phenol_MetA_deg"/>
    <property type="match status" value="1"/>
</dbReference>
<dbReference type="EMBL" id="OCZC01000043">
    <property type="protein sequence ID" value="SOO22311.1"/>
    <property type="molecule type" value="Genomic_DNA"/>
</dbReference>
<feature type="chain" id="PRO_5031091152" description="Transporter" evidence="1">
    <location>
        <begin position="27"/>
        <end position="300"/>
    </location>
</feature>
<accession>A0A7Z7IXZ8</accession>
<proteinExistence type="predicted"/>